<dbReference type="SUPFAM" id="SSF53335">
    <property type="entry name" value="S-adenosyl-L-methionine-dependent methyltransferases"/>
    <property type="match status" value="1"/>
</dbReference>
<dbReference type="Pfam" id="PF03705">
    <property type="entry name" value="CheR_N"/>
    <property type="match status" value="1"/>
</dbReference>
<evidence type="ECO:0000256" key="2">
    <source>
        <dbReference type="ARBA" id="ARBA00012534"/>
    </source>
</evidence>
<sequence length="284" mass="32322">MTMVNDAWQSIADSDYQAFRAFLSQACGIVLGDNKQYLVANRMRRIMEEYQFQSLAALVSSINQNRPHGLKEKVIDAMTTNETFWFRDSSPFEALRDVLLPRLVTIEKRPHIRIWSAACSSGQEPYSISMIIDEFKARHPGQLRREPEIIATDISMTVLNSARQAEYDSLSVSRGLSAERRRLFFEEKAGARFHLKPHIVNRVSFRQLNLQDSYAGIGRFDIIFCRNVLIYFAADLKLDILNRMQQSLNPASYLILGASESLPAALASQYALERVGVNTSVYKS</sequence>
<dbReference type="PROSITE" id="PS50123">
    <property type="entry name" value="CHER"/>
    <property type="match status" value="1"/>
</dbReference>
<dbReference type="PRINTS" id="PR00996">
    <property type="entry name" value="CHERMTFRASE"/>
</dbReference>
<keyword evidence="3" id="KW-0489">Methyltransferase</keyword>
<dbReference type="Gene3D" id="1.10.155.10">
    <property type="entry name" value="Chemotaxis receptor methyltransferase CheR, N-terminal domain"/>
    <property type="match status" value="1"/>
</dbReference>
<evidence type="ECO:0000259" key="6">
    <source>
        <dbReference type="PROSITE" id="PS50123"/>
    </source>
</evidence>
<dbReference type="OrthoDB" id="9816309at2"/>
<dbReference type="Proteomes" id="UP000065641">
    <property type="component" value="Chromosome"/>
</dbReference>
<keyword evidence="5" id="KW-0949">S-adenosyl-L-methionine</keyword>
<evidence type="ECO:0000256" key="5">
    <source>
        <dbReference type="ARBA" id="ARBA00022691"/>
    </source>
</evidence>
<dbReference type="GO" id="GO:0032259">
    <property type="term" value="P:methylation"/>
    <property type="evidence" value="ECO:0007669"/>
    <property type="project" value="UniProtKB-KW"/>
</dbReference>
<evidence type="ECO:0000256" key="1">
    <source>
        <dbReference type="ARBA" id="ARBA00001541"/>
    </source>
</evidence>
<dbReference type="Gene3D" id="3.40.50.150">
    <property type="entry name" value="Vaccinia Virus protein VP39"/>
    <property type="match status" value="1"/>
</dbReference>
<proteinExistence type="predicted"/>
<evidence type="ECO:0000313" key="7">
    <source>
        <dbReference type="EMBL" id="ALO46659.1"/>
    </source>
</evidence>
<dbReference type="PATRIC" id="fig|1249552.3.peg.2024"/>
<dbReference type="EMBL" id="CP013189">
    <property type="protein sequence ID" value="ALO46659.1"/>
    <property type="molecule type" value="Genomic_DNA"/>
</dbReference>
<organism evidence="7 8">
    <name type="scientific">Pseudohongiella spirulinae</name>
    <dbReference type="NCBI Taxonomy" id="1249552"/>
    <lineage>
        <taxon>Bacteria</taxon>
        <taxon>Pseudomonadati</taxon>
        <taxon>Pseudomonadota</taxon>
        <taxon>Gammaproteobacteria</taxon>
        <taxon>Pseudomonadales</taxon>
        <taxon>Pseudohongiellaceae</taxon>
        <taxon>Pseudohongiella</taxon>
    </lineage>
</organism>
<dbReference type="PANTHER" id="PTHR24422">
    <property type="entry name" value="CHEMOTAXIS PROTEIN METHYLTRANSFERASE"/>
    <property type="match status" value="1"/>
</dbReference>
<dbReference type="RefSeq" id="WP_156412716.1">
    <property type="nucleotide sequence ID" value="NZ_CP013189.1"/>
</dbReference>
<dbReference type="InterPro" id="IPR036804">
    <property type="entry name" value="CheR_N_sf"/>
</dbReference>
<dbReference type="Pfam" id="PF01739">
    <property type="entry name" value="CheR"/>
    <property type="match status" value="1"/>
</dbReference>
<dbReference type="PANTHER" id="PTHR24422:SF21">
    <property type="entry name" value="CHEMOTAXIS PROTEIN METHYLTRANSFERASE 1"/>
    <property type="match status" value="1"/>
</dbReference>
<dbReference type="InterPro" id="IPR050903">
    <property type="entry name" value="Bact_Chemotaxis_MeTrfase"/>
</dbReference>
<dbReference type="AlphaFoldDB" id="A0A0S2KEX7"/>
<evidence type="ECO:0000256" key="4">
    <source>
        <dbReference type="ARBA" id="ARBA00022679"/>
    </source>
</evidence>
<dbReference type="InterPro" id="IPR000780">
    <property type="entry name" value="CheR_MeTrfase"/>
</dbReference>
<evidence type="ECO:0000313" key="8">
    <source>
        <dbReference type="Proteomes" id="UP000065641"/>
    </source>
</evidence>
<dbReference type="InterPro" id="IPR022641">
    <property type="entry name" value="CheR_N"/>
</dbReference>
<name>A0A0S2KEX7_9GAMM</name>
<keyword evidence="8" id="KW-1185">Reference proteome</keyword>
<feature type="domain" description="CheR-type methyltransferase" evidence="6">
    <location>
        <begin position="4"/>
        <end position="284"/>
    </location>
</feature>
<reference evidence="7 8" key="1">
    <citation type="submission" date="2015-11" db="EMBL/GenBank/DDBJ databases">
        <authorList>
            <person name="Zhang Y."/>
            <person name="Guo Z."/>
        </authorList>
    </citation>
    <scope>NUCLEOTIDE SEQUENCE [LARGE SCALE GENOMIC DNA]</scope>
    <source>
        <strain evidence="7 8">KCTC 32221</strain>
    </source>
</reference>
<dbReference type="SUPFAM" id="SSF47757">
    <property type="entry name" value="Chemotaxis receptor methyltransferase CheR, N-terminal domain"/>
    <property type="match status" value="1"/>
</dbReference>
<dbReference type="KEGG" id="pspi:PS2015_2018"/>
<protein>
    <recommendedName>
        <fullName evidence="2">protein-glutamate O-methyltransferase</fullName>
        <ecNumber evidence="2">2.1.1.80</ecNumber>
    </recommendedName>
</protein>
<accession>A0A0S2KEX7</accession>
<dbReference type="STRING" id="1249552.PS2015_2018"/>
<keyword evidence="4" id="KW-0808">Transferase</keyword>
<dbReference type="GO" id="GO:0008983">
    <property type="term" value="F:protein-glutamate O-methyltransferase activity"/>
    <property type="evidence" value="ECO:0007669"/>
    <property type="project" value="UniProtKB-EC"/>
</dbReference>
<dbReference type="EC" id="2.1.1.80" evidence="2"/>
<evidence type="ECO:0000256" key="3">
    <source>
        <dbReference type="ARBA" id="ARBA00022603"/>
    </source>
</evidence>
<gene>
    <name evidence="7" type="ORF">PS2015_2018</name>
</gene>
<comment type="catalytic activity">
    <reaction evidence="1">
        <text>L-glutamyl-[protein] + S-adenosyl-L-methionine = [protein]-L-glutamate 5-O-methyl ester + S-adenosyl-L-homocysteine</text>
        <dbReference type="Rhea" id="RHEA:24452"/>
        <dbReference type="Rhea" id="RHEA-COMP:10208"/>
        <dbReference type="Rhea" id="RHEA-COMP:10311"/>
        <dbReference type="ChEBI" id="CHEBI:29973"/>
        <dbReference type="ChEBI" id="CHEBI:57856"/>
        <dbReference type="ChEBI" id="CHEBI:59789"/>
        <dbReference type="ChEBI" id="CHEBI:82795"/>
        <dbReference type="EC" id="2.1.1.80"/>
    </reaction>
</comment>
<dbReference type="InterPro" id="IPR029063">
    <property type="entry name" value="SAM-dependent_MTases_sf"/>
</dbReference>
<dbReference type="InterPro" id="IPR022642">
    <property type="entry name" value="CheR_C"/>
</dbReference>
<dbReference type="SMART" id="SM00138">
    <property type="entry name" value="MeTrc"/>
    <property type="match status" value="1"/>
</dbReference>